<dbReference type="EMBL" id="BARW01030691">
    <property type="protein sequence ID" value="GAJ08685.1"/>
    <property type="molecule type" value="Genomic_DNA"/>
</dbReference>
<dbReference type="AlphaFoldDB" id="X1VKQ7"/>
<proteinExistence type="predicted"/>
<name>X1VKQ7_9ZZZZ</name>
<accession>X1VKQ7</accession>
<organism evidence="1">
    <name type="scientific">marine sediment metagenome</name>
    <dbReference type="NCBI Taxonomy" id="412755"/>
    <lineage>
        <taxon>unclassified sequences</taxon>
        <taxon>metagenomes</taxon>
        <taxon>ecological metagenomes</taxon>
    </lineage>
</organism>
<sequence length="103" mass="12224">MRHRNIAKVIYEHELDCDRKVLILYLNGKEIKEVPFVISLRRTMYLAVNEIFHDVPYDLNYTSTDRDSGIIIKGHYISPLVKKMALRRKINIAKRRLTKLLNI</sequence>
<comment type="caution">
    <text evidence="1">The sequence shown here is derived from an EMBL/GenBank/DDBJ whole genome shotgun (WGS) entry which is preliminary data.</text>
</comment>
<protein>
    <submittedName>
        <fullName evidence="1">Uncharacterized protein</fullName>
    </submittedName>
</protein>
<evidence type="ECO:0000313" key="1">
    <source>
        <dbReference type="EMBL" id="GAJ08685.1"/>
    </source>
</evidence>
<gene>
    <name evidence="1" type="ORF">S12H4_49011</name>
</gene>
<reference evidence="1" key="1">
    <citation type="journal article" date="2014" name="Front. Microbiol.">
        <title>High frequency of phylogenetically diverse reductive dehalogenase-homologous genes in deep subseafloor sedimentary metagenomes.</title>
        <authorList>
            <person name="Kawai M."/>
            <person name="Futagami T."/>
            <person name="Toyoda A."/>
            <person name="Takaki Y."/>
            <person name="Nishi S."/>
            <person name="Hori S."/>
            <person name="Arai W."/>
            <person name="Tsubouchi T."/>
            <person name="Morono Y."/>
            <person name="Uchiyama I."/>
            <person name="Ito T."/>
            <person name="Fujiyama A."/>
            <person name="Inagaki F."/>
            <person name="Takami H."/>
        </authorList>
    </citation>
    <scope>NUCLEOTIDE SEQUENCE</scope>
    <source>
        <strain evidence="1">Expedition CK06-06</strain>
    </source>
</reference>